<feature type="domain" description="Ig-like" evidence="6">
    <location>
        <begin position="13"/>
        <end position="102"/>
    </location>
</feature>
<feature type="coiled-coil region" evidence="4">
    <location>
        <begin position="908"/>
        <end position="971"/>
    </location>
</feature>
<dbReference type="PANTHER" id="PTHR10075:SF101">
    <property type="entry name" value="ZWEI IG DOMAIN PROTEIN ZIG-3"/>
    <property type="match status" value="1"/>
</dbReference>
<feature type="compositionally biased region" description="Basic and acidic residues" evidence="5">
    <location>
        <begin position="3104"/>
        <end position="3117"/>
    </location>
</feature>
<dbReference type="InterPro" id="IPR036179">
    <property type="entry name" value="Ig-like_dom_sf"/>
</dbReference>
<feature type="domain" description="Ig-like" evidence="6">
    <location>
        <begin position="5020"/>
        <end position="5111"/>
    </location>
</feature>
<feature type="region of interest" description="Disordered" evidence="5">
    <location>
        <begin position="2616"/>
        <end position="2636"/>
    </location>
</feature>
<dbReference type="SMART" id="SM00409">
    <property type="entry name" value="IG"/>
    <property type="match status" value="9"/>
</dbReference>
<proteinExistence type="predicted"/>
<feature type="region of interest" description="Disordered" evidence="5">
    <location>
        <begin position="2916"/>
        <end position="2938"/>
    </location>
</feature>
<dbReference type="InterPro" id="IPR007110">
    <property type="entry name" value="Ig-like_dom"/>
</dbReference>
<feature type="region of interest" description="Disordered" evidence="5">
    <location>
        <begin position="742"/>
        <end position="825"/>
    </location>
</feature>
<dbReference type="SUPFAM" id="SSF48726">
    <property type="entry name" value="Immunoglobulin"/>
    <property type="match status" value="9"/>
</dbReference>
<protein>
    <recommendedName>
        <fullName evidence="6">Ig-like domain-containing protein</fullName>
    </recommendedName>
</protein>
<feature type="domain" description="Ig-like" evidence="6">
    <location>
        <begin position="106"/>
        <end position="191"/>
    </location>
</feature>
<dbReference type="InterPro" id="IPR013783">
    <property type="entry name" value="Ig-like_fold"/>
</dbReference>
<organism evidence="7 8">
    <name type="scientific">Nezara viridula</name>
    <name type="common">Southern green stink bug</name>
    <name type="synonym">Cimex viridulus</name>
    <dbReference type="NCBI Taxonomy" id="85310"/>
    <lineage>
        <taxon>Eukaryota</taxon>
        <taxon>Metazoa</taxon>
        <taxon>Ecdysozoa</taxon>
        <taxon>Arthropoda</taxon>
        <taxon>Hexapoda</taxon>
        <taxon>Insecta</taxon>
        <taxon>Pterygota</taxon>
        <taxon>Neoptera</taxon>
        <taxon>Paraneoptera</taxon>
        <taxon>Hemiptera</taxon>
        <taxon>Heteroptera</taxon>
        <taxon>Panheteroptera</taxon>
        <taxon>Pentatomomorpha</taxon>
        <taxon>Pentatomoidea</taxon>
        <taxon>Pentatomidae</taxon>
        <taxon>Pentatominae</taxon>
        <taxon>Nezara</taxon>
    </lineage>
</organism>
<dbReference type="Pfam" id="PF07679">
    <property type="entry name" value="I-set"/>
    <property type="match status" value="8"/>
</dbReference>
<evidence type="ECO:0000256" key="3">
    <source>
        <dbReference type="ARBA" id="ARBA00023319"/>
    </source>
</evidence>
<feature type="compositionally biased region" description="Basic and acidic residues" evidence="5">
    <location>
        <begin position="3184"/>
        <end position="3197"/>
    </location>
</feature>
<feature type="region of interest" description="Disordered" evidence="5">
    <location>
        <begin position="3133"/>
        <end position="3197"/>
    </location>
</feature>
<name>A0A9P0DZ15_NEZVI</name>
<evidence type="ECO:0000256" key="1">
    <source>
        <dbReference type="ARBA" id="ARBA00004496"/>
    </source>
</evidence>
<dbReference type="FunFam" id="2.60.40.10:FF:000425">
    <property type="entry name" value="Myosin light chain kinase"/>
    <property type="match status" value="1"/>
</dbReference>
<feature type="region of interest" description="Disordered" evidence="5">
    <location>
        <begin position="3232"/>
        <end position="3309"/>
    </location>
</feature>
<feature type="region of interest" description="Disordered" evidence="5">
    <location>
        <begin position="3023"/>
        <end position="3119"/>
    </location>
</feature>
<dbReference type="GO" id="GO:0005737">
    <property type="term" value="C:cytoplasm"/>
    <property type="evidence" value="ECO:0007669"/>
    <property type="project" value="UniProtKB-SubCell"/>
</dbReference>
<keyword evidence="8" id="KW-1185">Reference proteome</keyword>
<feature type="compositionally biased region" description="Basic and acidic residues" evidence="5">
    <location>
        <begin position="3052"/>
        <end position="3095"/>
    </location>
</feature>
<dbReference type="InterPro" id="IPR003598">
    <property type="entry name" value="Ig_sub2"/>
</dbReference>
<dbReference type="FunFam" id="2.60.40.10:FF:001894">
    <property type="entry name" value="Stretchin-Mlck, isoform V"/>
    <property type="match status" value="1"/>
</dbReference>
<feature type="region of interest" description="Disordered" evidence="5">
    <location>
        <begin position="3418"/>
        <end position="3460"/>
    </location>
</feature>
<evidence type="ECO:0000259" key="6">
    <source>
        <dbReference type="PROSITE" id="PS50835"/>
    </source>
</evidence>
<feature type="compositionally biased region" description="Basic and acidic residues" evidence="5">
    <location>
        <begin position="3893"/>
        <end position="4646"/>
    </location>
</feature>
<feature type="compositionally biased region" description="Basic and acidic residues" evidence="5">
    <location>
        <begin position="800"/>
        <end position="819"/>
    </location>
</feature>
<feature type="compositionally biased region" description="Basic and acidic residues" evidence="5">
    <location>
        <begin position="3515"/>
        <end position="3574"/>
    </location>
</feature>
<sequence length="5356" mass="615452">MEGETEWARAEGPPLLSRRLTDQAVKVGTRTRLLVEIASSSPLTVVWLHEGKKVEENERIKLVNEGNFYCVDISPVTLDDEGIWKCQGHNARGLVTSQAKLTLVVPRAYKKPEFVEPLKAVLGSAGTVSLETKVIGVPTPTLKWYKEGEEIKPGDVLGLTPDPLDPTLGTYTCIATNCMGSTVSTSRVHVVSPAQPKMDLGLSTSGPKPIFAKELRNEKVKIGTTLSLDCQVKVPPWPDRVSWYNSVGEVKEGPRAHLMEDGMGGYSIRVSPIQASDDGIWRFVATNRGGSTSVTTCNVSVSHPKNYRKPKFLDSLKAVLTEEGLVSFECKVVGYPTPLLSWFKDGQELKPGDVYQLTGTNSLGSYCCIARNCMGEAESTAVLTVEDIQSQLTEEERLQLFSDKLPPKFIQGLKSVEAKISEPFSFSVKVSVSPEPTVLWFRDDEHIDESEPRYKLEKDKLGLYSLHIARLEFVDQAEWKCVAMNDFGQSVTSSYLKLNIPRHYKKPKFLEELRAVLSDEGAVNLECKVIGVPQPVLKWFKDGKELKPGDIHRIISGQDGSCCLGTYTCMAQNCMGTVSSSASLLGFQDKGIVGSGVTPKVPEKTNTCVRDTSLSTIQEERTSQLHDTDKSLTLDDRPEEVSFSFDGREVSVSLYETPDLTEEEALQIVEMYADQISEHVSEHNVVELPPMRFTKESSTSGKLLMEAMVIDVSPDYFTPGEVDDLRTDADLEEFSLVEEAMVTPEEEKADIEFPSSPTRQEEMLQFPGRKISQPTPKEEKNKRKKRKSTDSDKEDDSLQEFERRKTEKRPFKERKRTESEMEDDSLYEFESRKVIGQNEPKLVENKNDRAENVSESYIEVFESGERPSLFKTAELISPGHSRRSLTEDDKTYNTAEESAFDKSEMSVLETLAQSLQEIQRGLAFVEAKVISESQELLSPEASILESLAQPIAEVQRSLEVMEEKLDEALIGSQVLETLVQPISEFKKSLKMMEEEEALKRKASSIMESLARPLQELEREIALIQEQCYSQRQLSSEERYAKSVEEVQETLTRIIERQESVPHDRKLMKTISVELQELEETANDDLEKYYDRLLACSSELRKKLNDEHDQEIVDILRSMGDLVKPLKRLSAVTSKCISVIVKDYELGGMPSAKLVESLVKPLEALKSSLDLLESVSNLKSHRAIRGVGIPLLYKMSVPMEELQTTIKLVENLSAHTAVEFLVAPLENLIKVVSTIDISTGGEGFLENLGKEGPDLLKGINNSLNTIKNTMSSIKANSENVESERELIEKLPNIVKPMEDLQRSLKPIQENIGEDLSYDEVCEVAQNLSKPLQSLRSELSILQHEIEIEHYGDITGEKKSVLSELIEPLEAVQTSIKCFHESILCKEDPIHLRFVLYALKEMAEPFNILCSKVTKTEEAILQGKVLDPYQGLKNVTKAVRELKETSSLTKKDLPVVHGISSTLSKPLDLVENGLSAILDEVYYNDKGDLNINMLKTLAEPFMVLQSALLDIDSESLRSENEFPELKQAIKDLQRSVLVIQDHVSFEYGDEPSTTESNIVMLESLVQPLQLLRSQISDIQRASLRTLIKTDRVLTDIRDSSKDIIAAINVHSEENDPLSELLKKLGKTVEELGIAADIQNIQIGQGQMLDEARGNMANILTAVATSFGETCTEADELSTQLNTEQRKTLISIQDMILDLKSSVETAVEIMDENKIGIEQHMATASALEQVKCAMYDFNHSFSSMNEVQPKPPKKSISMDELKDFVVQLESDVNLVIDKISSTVDRNVAQPVLDNILDDVKSVKYAVLKMIEERNLDENRIQYVLEKVKFIENDLNELSQNTLEHEYIPLNEACKTAQAIVSMQDQLIPNSRDEYDYHEVIDTLVENVKCLESVVGKLEHDSNEAQNDDNLVAISENLMILQECITPLTSGEKQMEMLHEQLRQMKLPIKVIEQSLHNIKIDKEDMNEALQALIKVSEICIKKDSSTKSEYFDSKSLESIHVTLLNTITETIESMRSTFKDIKDKKPVKLAWFIDSFEETLVTFGKEFSDNISNFDEPQVRQKLIECIQKLKTEISDLRVPESGPLNELKKAVMSLDAAMIEPPQQILSALQNLVKPLKAVHENILDVNSIRKEEFKCVEDYSKVSGDLEIGLIKLEKALVTSEELDFKVMSKPLEILYSYAQSINNNPLFEFTDEDSSIVQLATLSEHIAEIKTCLDEIETTVTIHPGDKKKIEALLIKIAKPVRELKHNVALIQEQALLTNVELKSSELEDLKVAVAVVCSHIEEDKYLRAILNPVYVLKEKLEKASPESFNPSDVVNPVKELKIALEEIEKESIAKTEFSYEMRTAEPLLDLCHNVIQIIENRVMESLGPELTHLVEHPKVKNIPDQLVRAVPITVETELCEEEKDGKDKNNELLQPIEKKQKQIIHDEVSVLKHAMTCESVSEVEAKNEDKLIKNIEDKNKVSGTIEKNFELELKENKSAQDTIEESGPLKDDMAIRKDEGKTVKILTKDKVDDTDLNNEKKENVELKADNEERIIAKEFEIKGETCKDVKELKKPSTSIEVSKSKGNKEKKPNDPNQAQEKEEETISSNKQTAECKDICDDTSLIESIVKQDRTLMKEQNENSQTKALNSKTVKEETEVKRGANIYKEDGTQDKTIKTEVLEGKQFLNTEYSEKPDEIKKSQDAEETIKKQNKQDSDLEIEMQLKIDEIECIDPILKENNKIEETGIDDNKTKDVNKDVLPKVSKMEKKEDLHLMVSEQIESKNKQTCSIGEKLFKLREYIKQLESEIISSISFISKTNANFSVKPILESVLVDIKSMDRVVEKLLQDQKVDYTRLKFIVDKARFIGEDLKFVVNSNLLKEECRTLNDAAKTIQDIMLLQLIGEDSKEKEAIKFDDKPTEEVEIKRKITKSDIEKTEENLKSRSKKDMQEKTKSESDTTFVKETMDNTLKDSNMEADKSNQNILKDKLETKNVNLKDDQQNLKVADSINKEGELLFMDEFKEQKNVESVEVREEKTGSVQYSYKTDMQKSNEEKLSDVKEDYEMGKQGTDIPKKSKEESLEEGKQFIEKEEKFNKAAETKNEKSEKDRKDEHEANMATIKKQLGKDKDQVKKKEDMTTMEYETLEAKKKIPDAKKGLETEKSDEEEAKKKVETENLEEDKAEMETRDDIICEEEGVNKKKSKSKENIVDAEKDKNEVEEEFKKVAEIKEMKEDEEKIIQYGKKSILDEVKSEDVKTRKEAQDVRKKMEDDNKVELKATTTTKESKENDKKEVKEKLIQETEVKKEEEIKKKKYEKEKSSGEAKTELKTEDKINAKNDVEVKQIKDEEERGKIETEAKNEEDNIAKKCANNKKDYEGEEKVKIEVEIKNEKEETEKAKEEAELIMEKEEDKRVKLETEMKREKEEKFKTVEEAKQKKDIKEKVKVEEESKKKTGEVEKVKVEEEAEQKKEEEEEKVKIEDKATKKKEVKIEVEDKKKIEEEEIKLKATRKNKKGEEEKAKLEAECNKNKEEEIKLKNEEDERIRNKSVDNMKKDEEEMDKKKADDNMKKEKSGIKIEEEQKFRKEGECLKKTEEEQQAQTEDEIVKKKEDEERGKKEAKAKMTKEDEEKAKMVAEESKKKKEGEETKMETKTKNETEEEEKARKELESKKKREEEEKTKKELEAEKKKQEEDKLKQKEEEEKARKHAEAKQKKEEVEKSKKELESSKKKEEEEKVKQELEAKQKKEEEKLKQNEEAKKKKEEEEKAKKELEVKKKKEQEEKAKQETEAKKKKEEEPKAKKDLEAKLKKEEEKAKKELEDKNKKEDEEKINKELEAKKKKDEEEKAQKELETKKKKEEEEKARKESEAKKIKEEEEKAKKELEDENKKKEEEKVKKELEVKKKKEEDEIAQMELETKKKTEEEEKSKNELEAKKITEEEEKSKKELEAKQKKEEEDKLKQKEEEEKARQHVEAKQKKEEEEKAKKELESNKKKEEEEKAKKELEAKKKKEEEEKARKELEVMQKKEEEEEAKKELESKKKKEEEEKSRKELEAKKKKEEEEKAQKELEAKKKKEEEEKAQKELEAKKKKEEEEKAQKELEAKKRKEEEEKAQKELEAKKKKEEEEKAKKELEAKKKKEEEEKARKELEAKKKKEEEEKAQKELEAKKKKEEEEKAQKELEAKKKKEEEEKAQKELEAKKKKEEEEKAQKELEAKKKKEEEEKAKKELEAKKKKEEEEKARKELEAKKKKEEEEKAQKELEAKKKKEEEEKAQKELEAKKKKEEEEKAQKELEAKKKKEEEEKAQKELEAKKKKEEEEKAQKELEAKKKKEEEEKAQKELEAKKKKEEEEKAQKELEAKKKKEEEEKAQKELEAKKKKEEEEKAQKELEAKKRKEEDERARKELEAKQKQEEENLKQIEDAKKKKEEEEKARKEAEAKQKQEEENLKQIEDAKKKKEEEEKSREEAEAKQKKEEEEKAQTELEAKKKKEEEQNLKQKEKAKKKKEEEEKTRKDAEAKQKKEDEEKALKELKAKKKKEEEEKAQKELEANKKKAEDVKARNEAEVKQKKEEDEKLKREEEAKKKKEEEEKAKKEAEGKLKKEEEEKTQKELDAKKKKEKEEKTQKELEAKKKKKEEERPRKNSEAKKKKEEEEMAGKEGEFKQNKDEEEKAKIIAETKMMFNEKDEISQVVQVKKIKEEIKPILEMEAKKRCENDDKINNLTGSLKESDLNSKIVKTENELEVELFTNEKSESLKLDEVQISMKEIKDKEKVKNAAEKRFSSEANVRPENQIEVVELDPEDEFFWVGKGSSGSASTYRYPGSDSGYSENIKSYLQSSPSSRKYLIDGNLNIETNYISPKHISRSSSYEATTTNSYLSQSKLKQYLTQSGSDIREDLSPRSYAIQDDYSKKDFSVIHSSRPTEFLMKDYSHNTGSPALDSLRRRIEKSWNNLNRHMSHEYLSSGVKPDTLSKEFGGSADQLSSKDIYKDFLYVPYKEDFSALAQSRRYTRRRSASPLPVISDSTAMVRQRSVSRSRYEYHERQPYICSPLRDKRVEHGANVKLTCNIGGDPEPIVEWRKDGQPIESIIDRFVVEYSFGVASLEIKSVIASDAGQYTCVAINPAGQAATTATLRVNTEHWQGMEEYGLSQEINLPLRVPEVSPRVTGLIADSLVPSGGVIALHLQIQGCPRAEVTWLREGVPLKFSPRTHTLVDPSMGLHTFLVEGVTVSESGLYHCRVLSGSSRLLEPAPAHIQVVERRPGDKPALITARPETRITLTSGEDLTLTCYVSGEPKPRVMLMKGIKDITDGERTLKESFGEYIRLTLKRALPEDSGTYFIVARNPYGTDRAFSTVKVVNQVEQPTVNTTDDSSETTPQSIPN</sequence>
<dbReference type="InterPro" id="IPR013098">
    <property type="entry name" value="Ig_I-set"/>
</dbReference>
<dbReference type="PROSITE" id="PS50835">
    <property type="entry name" value="IG_LIKE"/>
    <property type="match status" value="9"/>
</dbReference>
<evidence type="ECO:0000313" key="8">
    <source>
        <dbReference type="Proteomes" id="UP001152798"/>
    </source>
</evidence>
<dbReference type="InterPro" id="IPR003599">
    <property type="entry name" value="Ig_sub"/>
</dbReference>
<feature type="compositionally biased region" description="Basic and acidic residues" evidence="5">
    <location>
        <begin position="3027"/>
        <end position="3045"/>
    </location>
</feature>
<feature type="region of interest" description="Disordered" evidence="5">
    <location>
        <begin position="3515"/>
        <end position="4646"/>
    </location>
</feature>
<dbReference type="Gene3D" id="2.60.40.10">
    <property type="entry name" value="Immunoglobulins"/>
    <property type="match status" value="9"/>
</dbReference>
<dbReference type="FunFam" id="2.60.40.10:FF:001307">
    <property type="entry name" value="Stretchin-Mlck, isoform V"/>
    <property type="match status" value="2"/>
</dbReference>
<feature type="region of interest" description="Disordered" evidence="5">
    <location>
        <begin position="5337"/>
        <end position="5356"/>
    </location>
</feature>
<dbReference type="Proteomes" id="UP001152798">
    <property type="component" value="Chromosome 1"/>
</dbReference>
<dbReference type="OrthoDB" id="6070751at2759"/>
<evidence type="ECO:0000256" key="2">
    <source>
        <dbReference type="ARBA" id="ARBA00022490"/>
    </source>
</evidence>
<feature type="compositionally biased region" description="Basic and acidic residues" evidence="5">
    <location>
        <begin position="2916"/>
        <end position="2937"/>
    </location>
</feature>
<feature type="compositionally biased region" description="Basic and acidic residues" evidence="5">
    <location>
        <begin position="3263"/>
        <end position="3309"/>
    </location>
</feature>
<feature type="compositionally biased region" description="Polar residues" evidence="5">
    <location>
        <begin position="2622"/>
        <end position="2632"/>
    </location>
</feature>
<dbReference type="EMBL" id="OV725077">
    <property type="protein sequence ID" value="CAH1390714.1"/>
    <property type="molecule type" value="Genomic_DNA"/>
</dbReference>
<feature type="compositionally biased region" description="Basic and acidic residues" evidence="5">
    <location>
        <begin position="3232"/>
        <end position="3256"/>
    </location>
</feature>
<keyword evidence="4" id="KW-0175">Coiled coil</keyword>
<dbReference type="PANTHER" id="PTHR10075">
    <property type="entry name" value="BASIGIN RELATED"/>
    <property type="match status" value="1"/>
</dbReference>
<feature type="domain" description="Ig-like" evidence="6">
    <location>
        <begin position="310"/>
        <end position="384"/>
    </location>
</feature>
<keyword evidence="3" id="KW-0393">Immunoglobulin domain</keyword>
<feature type="domain" description="Ig-like" evidence="6">
    <location>
        <begin position="507"/>
        <end position="585"/>
    </location>
</feature>
<feature type="region of interest" description="Disordered" evidence="5">
    <location>
        <begin position="2674"/>
        <end position="2695"/>
    </location>
</feature>
<feature type="domain" description="Ig-like" evidence="6">
    <location>
        <begin position="407"/>
        <end position="499"/>
    </location>
</feature>
<feature type="domain" description="Ig-like" evidence="6">
    <location>
        <begin position="5240"/>
        <end position="5332"/>
    </location>
</feature>
<evidence type="ECO:0000256" key="4">
    <source>
        <dbReference type="SAM" id="Coils"/>
    </source>
</evidence>
<dbReference type="SMART" id="SM00408">
    <property type="entry name" value="IGc2"/>
    <property type="match status" value="9"/>
</dbReference>
<feature type="domain" description="Ig-like" evidence="6">
    <location>
        <begin position="209"/>
        <end position="300"/>
    </location>
</feature>
<feature type="region of interest" description="Disordered" evidence="5">
    <location>
        <begin position="2547"/>
        <end position="2594"/>
    </location>
</feature>
<feature type="compositionally biased region" description="Basic and acidic residues" evidence="5">
    <location>
        <begin position="3583"/>
        <end position="3885"/>
    </location>
</feature>
<feature type="domain" description="Ig-like" evidence="6">
    <location>
        <begin position="5138"/>
        <end position="5223"/>
    </location>
</feature>
<reference evidence="7" key="1">
    <citation type="submission" date="2022-01" db="EMBL/GenBank/DDBJ databases">
        <authorList>
            <person name="King R."/>
        </authorList>
    </citation>
    <scope>NUCLEOTIDE SEQUENCE</scope>
</reference>
<feature type="coiled-coil region" evidence="4">
    <location>
        <begin position="1006"/>
        <end position="1033"/>
    </location>
</feature>
<keyword evidence="2" id="KW-0963">Cytoplasm</keyword>
<accession>A0A9P0DZ15</accession>
<feature type="compositionally biased region" description="Basic and acidic residues" evidence="5">
    <location>
        <begin position="3133"/>
        <end position="3154"/>
    </location>
</feature>
<evidence type="ECO:0000256" key="5">
    <source>
        <dbReference type="SAM" id="MobiDB-lite"/>
    </source>
</evidence>
<feature type="compositionally biased region" description="Basic and acidic residues" evidence="5">
    <location>
        <begin position="2563"/>
        <end position="2574"/>
    </location>
</feature>
<evidence type="ECO:0000313" key="7">
    <source>
        <dbReference type="EMBL" id="CAH1390714.1"/>
    </source>
</evidence>
<comment type="subcellular location">
    <subcellularLocation>
        <location evidence="1">Cytoplasm</location>
    </subcellularLocation>
</comment>
<dbReference type="GO" id="GO:0048468">
    <property type="term" value="P:cell development"/>
    <property type="evidence" value="ECO:0007669"/>
    <property type="project" value="UniProtKB-ARBA"/>
</dbReference>
<gene>
    <name evidence="7" type="ORF">NEZAVI_LOCUS1869</name>
</gene>